<reference evidence="2 3" key="1">
    <citation type="submission" date="2020-04" db="EMBL/GenBank/DDBJ databases">
        <title>Usitatibacter rugosus gen. nov., sp. nov. and Usitatibacter palustris sp. nov., novel members of Usitatibacteraceae fam. nov. within the order Nitrosomonadales isolated from soil.</title>
        <authorList>
            <person name="Huber K.J."/>
            <person name="Neumann-Schaal M."/>
            <person name="Geppert A."/>
            <person name="Luckner M."/>
            <person name="Wanner G."/>
            <person name="Overmann J."/>
        </authorList>
    </citation>
    <scope>NUCLEOTIDE SEQUENCE [LARGE SCALE GENOMIC DNA]</scope>
    <source>
        <strain evidence="2 3">Swamp67</strain>
    </source>
</reference>
<name>A0A6M4H7D0_9PROT</name>
<dbReference type="InterPro" id="IPR011008">
    <property type="entry name" value="Dimeric_a/b-barrel"/>
</dbReference>
<proteinExistence type="predicted"/>
<dbReference type="InterPro" id="IPR021708">
    <property type="entry name" value="DUF3291"/>
</dbReference>
<dbReference type="Proteomes" id="UP000503096">
    <property type="component" value="Chromosome"/>
</dbReference>
<sequence>MSAYHLAQINIARAKAEMDDPVMAGFVARLDDVNKLADDSPGFVWRLQTEEGDATALRPYEDNRILVNMSVWETPEALRAFVYRGAHTDVMRQRKAWFERMPEMYYALWWIPVGHIPTLQEAKDRLEHLRTHGESAQVFTFAKLFPAPDAQDAKPVEGFADPCPAL</sequence>
<accession>A0A6M4H7D0</accession>
<feature type="domain" description="DUF3291" evidence="1">
    <location>
        <begin position="6"/>
        <end position="143"/>
    </location>
</feature>
<evidence type="ECO:0000313" key="2">
    <source>
        <dbReference type="EMBL" id="QJR14284.1"/>
    </source>
</evidence>
<dbReference type="EMBL" id="CP053073">
    <property type="protein sequence ID" value="QJR14284.1"/>
    <property type="molecule type" value="Genomic_DNA"/>
</dbReference>
<keyword evidence="3" id="KW-1185">Reference proteome</keyword>
<dbReference type="KEGG" id="upl:DSM104440_01077"/>
<evidence type="ECO:0000259" key="1">
    <source>
        <dbReference type="Pfam" id="PF11695"/>
    </source>
</evidence>
<gene>
    <name evidence="2" type="ORF">DSM104440_01077</name>
</gene>
<evidence type="ECO:0000313" key="3">
    <source>
        <dbReference type="Proteomes" id="UP000503096"/>
    </source>
</evidence>
<dbReference type="Pfam" id="PF11695">
    <property type="entry name" value="DUF3291"/>
    <property type="match status" value="1"/>
</dbReference>
<dbReference type="InParanoid" id="A0A6M4H7D0"/>
<protein>
    <recommendedName>
        <fullName evidence="1">DUF3291 domain-containing protein</fullName>
    </recommendedName>
</protein>
<dbReference type="AlphaFoldDB" id="A0A6M4H7D0"/>
<organism evidence="2 3">
    <name type="scientific">Usitatibacter palustris</name>
    <dbReference type="NCBI Taxonomy" id="2732487"/>
    <lineage>
        <taxon>Bacteria</taxon>
        <taxon>Pseudomonadati</taxon>
        <taxon>Pseudomonadota</taxon>
        <taxon>Betaproteobacteria</taxon>
        <taxon>Nitrosomonadales</taxon>
        <taxon>Usitatibacteraceae</taxon>
        <taxon>Usitatibacter</taxon>
    </lineage>
</organism>
<dbReference type="SUPFAM" id="SSF54909">
    <property type="entry name" value="Dimeric alpha+beta barrel"/>
    <property type="match status" value="1"/>
</dbReference>
<dbReference type="RefSeq" id="WP_171161057.1">
    <property type="nucleotide sequence ID" value="NZ_CP053073.1"/>
</dbReference>